<gene>
    <name evidence="4" type="ORF">J7I42_24030</name>
</gene>
<feature type="domain" description="Zeta toxin" evidence="3">
    <location>
        <begin position="2"/>
        <end position="167"/>
    </location>
</feature>
<name>A0ABS3YZN0_9BACT</name>
<evidence type="ECO:0000259" key="3">
    <source>
        <dbReference type="Pfam" id="PF06414"/>
    </source>
</evidence>
<evidence type="ECO:0000256" key="2">
    <source>
        <dbReference type="ARBA" id="ARBA00022840"/>
    </source>
</evidence>
<dbReference type="Gene3D" id="3.40.50.300">
    <property type="entry name" value="P-loop containing nucleotide triphosphate hydrolases"/>
    <property type="match status" value="1"/>
</dbReference>
<evidence type="ECO:0000313" key="5">
    <source>
        <dbReference type="Proteomes" id="UP000677244"/>
    </source>
</evidence>
<sequence>MPDLFIISGSNGAGKSTIGQDYVPSHVLEDSSIFDGDKLYMQKHLELWKSGMRVDKKIREIANDFVIETFNQLVDKAIAFRKHFVYEGHFTEDSSWNVPRLFKNEGYAVHLIFFGLNNTDQSELRVLERVKDGGHNVPRLMIENNFYGNLDQLNRNFKLLDSLLIFDTSTTTPFLLAKMINSKLELSASKDKLPDWFIKYLPEVLKIVT</sequence>
<proteinExistence type="predicted"/>
<dbReference type="EMBL" id="JAGHKO010000006">
    <property type="protein sequence ID" value="MBO9203375.1"/>
    <property type="molecule type" value="Genomic_DNA"/>
</dbReference>
<dbReference type="SUPFAM" id="SSF52540">
    <property type="entry name" value="P-loop containing nucleoside triphosphate hydrolases"/>
    <property type="match status" value="1"/>
</dbReference>
<keyword evidence="5" id="KW-1185">Reference proteome</keyword>
<dbReference type="Proteomes" id="UP000677244">
    <property type="component" value="Unassembled WGS sequence"/>
</dbReference>
<dbReference type="PANTHER" id="PTHR39206">
    <property type="entry name" value="SLL8004 PROTEIN"/>
    <property type="match status" value="1"/>
</dbReference>
<accession>A0ABS3YZN0</accession>
<keyword evidence="1" id="KW-0547">Nucleotide-binding</keyword>
<reference evidence="4 5" key="1">
    <citation type="submission" date="2021-03" db="EMBL/GenBank/DDBJ databases">
        <title>Assistant Professor.</title>
        <authorList>
            <person name="Huq M.A."/>
        </authorList>
    </citation>
    <scope>NUCLEOTIDE SEQUENCE [LARGE SCALE GENOMIC DNA]</scope>
    <source>
        <strain evidence="4 5">MAH-29</strain>
    </source>
</reference>
<comment type="caution">
    <text evidence="4">The sequence shown here is derived from an EMBL/GenBank/DDBJ whole genome shotgun (WGS) entry which is preliminary data.</text>
</comment>
<dbReference type="PANTHER" id="PTHR39206:SF1">
    <property type="entry name" value="SLL8004 PROTEIN"/>
    <property type="match status" value="1"/>
</dbReference>
<keyword evidence="2" id="KW-0067">ATP-binding</keyword>
<dbReference type="Pfam" id="PF06414">
    <property type="entry name" value="Zeta_toxin"/>
    <property type="match status" value="1"/>
</dbReference>
<organism evidence="4 5">
    <name type="scientific">Niastella soli</name>
    <dbReference type="NCBI Taxonomy" id="2821487"/>
    <lineage>
        <taxon>Bacteria</taxon>
        <taxon>Pseudomonadati</taxon>
        <taxon>Bacteroidota</taxon>
        <taxon>Chitinophagia</taxon>
        <taxon>Chitinophagales</taxon>
        <taxon>Chitinophagaceae</taxon>
        <taxon>Niastella</taxon>
    </lineage>
</organism>
<evidence type="ECO:0000313" key="4">
    <source>
        <dbReference type="EMBL" id="MBO9203375.1"/>
    </source>
</evidence>
<dbReference type="InterPro" id="IPR027417">
    <property type="entry name" value="P-loop_NTPase"/>
</dbReference>
<evidence type="ECO:0000256" key="1">
    <source>
        <dbReference type="ARBA" id="ARBA00022741"/>
    </source>
</evidence>
<protein>
    <submittedName>
        <fullName evidence="4">Zeta toxin family protein</fullName>
    </submittedName>
</protein>
<dbReference type="RefSeq" id="WP_209141428.1">
    <property type="nucleotide sequence ID" value="NZ_JAGHKO010000006.1"/>
</dbReference>
<dbReference type="InterPro" id="IPR010488">
    <property type="entry name" value="Zeta_toxin_domain"/>
</dbReference>